<keyword evidence="12 18" id="KW-0511">Multifunctional enzyme</keyword>
<feature type="region of interest" description="Linker" evidence="18">
    <location>
        <begin position="233"/>
        <end position="253"/>
    </location>
</feature>
<dbReference type="GO" id="GO:0071555">
    <property type="term" value="P:cell wall organization"/>
    <property type="evidence" value="ECO:0007669"/>
    <property type="project" value="UniProtKB-KW"/>
</dbReference>
<evidence type="ECO:0000256" key="17">
    <source>
        <dbReference type="ARBA" id="ARBA00049628"/>
    </source>
</evidence>
<keyword evidence="8 18" id="KW-0677">Repeat</keyword>
<dbReference type="UniPathway" id="UPA00113">
    <property type="reaction ID" value="UER00532"/>
</dbReference>
<feature type="binding site" evidence="18">
    <location>
        <begin position="372"/>
        <end position="373"/>
    </location>
    <ligand>
        <name>acetyl-CoA</name>
        <dbReference type="ChEBI" id="CHEBI:57288"/>
    </ligand>
</feature>
<comment type="subcellular location">
    <subcellularLocation>
        <location evidence="1 18">Cytoplasm</location>
    </subcellularLocation>
</comment>
<comment type="cofactor">
    <cofactor evidence="18">
        <name>Mg(2+)</name>
        <dbReference type="ChEBI" id="CHEBI:18420"/>
    </cofactor>
    <text evidence="18">Binds 1 Mg(2+) ion per subunit.</text>
</comment>
<comment type="catalytic activity">
    <reaction evidence="15 18">
        <text>alpha-D-glucosamine 1-phosphate + acetyl-CoA = N-acetyl-alpha-D-glucosamine 1-phosphate + CoA + H(+)</text>
        <dbReference type="Rhea" id="RHEA:13725"/>
        <dbReference type="ChEBI" id="CHEBI:15378"/>
        <dbReference type="ChEBI" id="CHEBI:57287"/>
        <dbReference type="ChEBI" id="CHEBI:57288"/>
        <dbReference type="ChEBI" id="CHEBI:57776"/>
        <dbReference type="ChEBI" id="CHEBI:58516"/>
        <dbReference type="EC" id="2.3.1.157"/>
    </reaction>
</comment>
<evidence type="ECO:0000256" key="4">
    <source>
        <dbReference type="ARBA" id="ARBA00022490"/>
    </source>
</evidence>
<evidence type="ECO:0000259" key="20">
    <source>
        <dbReference type="Pfam" id="PF12804"/>
    </source>
</evidence>
<evidence type="ECO:0000256" key="8">
    <source>
        <dbReference type="ARBA" id="ARBA00022737"/>
    </source>
</evidence>
<dbReference type="InterPro" id="IPR038009">
    <property type="entry name" value="GlmU_C_LbH"/>
</dbReference>
<feature type="binding site" evidence="18">
    <location>
        <position position="391"/>
    </location>
    <ligand>
        <name>acetyl-CoA</name>
        <dbReference type="ChEBI" id="CHEBI:57288"/>
    </ligand>
</feature>
<evidence type="ECO:0000256" key="15">
    <source>
        <dbReference type="ARBA" id="ARBA00048247"/>
    </source>
</evidence>
<feature type="binding site" evidence="18">
    <location>
        <position position="337"/>
    </location>
    <ligand>
        <name>UDP-N-acetyl-alpha-D-glucosamine</name>
        <dbReference type="ChEBI" id="CHEBI:57705"/>
    </ligand>
</feature>
<feature type="binding site" evidence="18">
    <location>
        <position position="142"/>
    </location>
    <ligand>
        <name>UDP-N-acetyl-alpha-D-glucosamine</name>
        <dbReference type="ChEBI" id="CHEBI:57705"/>
    </ligand>
</feature>
<feature type="region of interest" description="Pyrophosphorylase" evidence="18">
    <location>
        <begin position="1"/>
        <end position="232"/>
    </location>
</feature>
<dbReference type="UniPathway" id="UPA00973"/>
<dbReference type="EC" id="2.7.7.23" evidence="18"/>
<feature type="region of interest" description="N-acetyltransferase" evidence="18">
    <location>
        <begin position="254"/>
        <end position="454"/>
    </location>
</feature>
<dbReference type="SUPFAM" id="SSF53448">
    <property type="entry name" value="Nucleotide-diphospho-sugar transferases"/>
    <property type="match status" value="1"/>
</dbReference>
<dbReference type="HAMAP" id="MF_01631">
    <property type="entry name" value="GlmU"/>
    <property type="match status" value="1"/>
</dbReference>
<dbReference type="InterPro" id="IPR001451">
    <property type="entry name" value="Hexapep"/>
</dbReference>
<feature type="binding site" evidence="18">
    <location>
        <begin position="9"/>
        <end position="12"/>
    </location>
    <ligand>
        <name>UDP-N-acetyl-alpha-D-glucosamine</name>
        <dbReference type="ChEBI" id="CHEBI:57705"/>
    </ligand>
</feature>
<dbReference type="InterPro" id="IPR029044">
    <property type="entry name" value="Nucleotide-diphossugar_trans"/>
</dbReference>
<evidence type="ECO:0000256" key="1">
    <source>
        <dbReference type="ARBA" id="ARBA00004496"/>
    </source>
</evidence>
<evidence type="ECO:0000256" key="19">
    <source>
        <dbReference type="SAM" id="MobiDB-lite"/>
    </source>
</evidence>
<dbReference type="Pfam" id="PF00132">
    <property type="entry name" value="Hexapep"/>
    <property type="match status" value="3"/>
</dbReference>
<dbReference type="InterPro" id="IPR011004">
    <property type="entry name" value="Trimer_LpxA-like_sf"/>
</dbReference>
<evidence type="ECO:0000256" key="13">
    <source>
        <dbReference type="ARBA" id="ARBA00023315"/>
    </source>
</evidence>
<dbReference type="CDD" id="cd02540">
    <property type="entry name" value="GT2_GlmU_N_bac"/>
    <property type="match status" value="1"/>
</dbReference>
<evidence type="ECO:0000256" key="3">
    <source>
        <dbReference type="ARBA" id="ARBA00007947"/>
    </source>
</evidence>
<sequence length="454" mass="47658">MGTTAAIVLAAGKSTRMRSKLSKVLHPVCGKPVLFHILDALAAAGAQRRIVVIGHEGETVQARVEAAYAGQNIEFVWQHNPRGTGHAAQQAEAALAEHDGPVLVVPGDAPLLSADVLSELLTAHTGGATLLSAVLDDAGSYGRIVRAADGSVEAIVEAKDATPEQKAIREMNAAVYVFDGKSLFARLKNLTPNNAQGELYLTDVIGMTRAAGEPVRAVVAKDNNVTLGINTRVELAELNEILRKQLLKELMLSGVTVLDPATTYVEVGVTVGQDTVLHPGTHLRGETQIGEDCIIGPYTVITDSTVGNGCKVGPFAQLRGKAVLGEGCKIGNFVEVKNGTLAERVSASHLSYLGDTEIGAKTNIGAGTITCNYDGFTKSKTRIGADAFIGSHSTLIAPVTIGDGALTAAGSVITKEVPAEAIAIAREKQSNLDGAETARRQKKRREKEERLQNG</sequence>
<dbReference type="SUPFAM" id="SSF51161">
    <property type="entry name" value="Trimeric LpxA-like enzymes"/>
    <property type="match status" value="1"/>
</dbReference>
<feature type="binding site" evidence="18">
    <location>
        <position position="108"/>
    </location>
    <ligand>
        <name>Mg(2+)</name>
        <dbReference type="ChEBI" id="CHEBI:18420"/>
    </ligand>
</feature>
<dbReference type="GO" id="GO:0016020">
    <property type="term" value="C:membrane"/>
    <property type="evidence" value="ECO:0007669"/>
    <property type="project" value="GOC"/>
</dbReference>
<keyword evidence="13 18" id="KW-0012">Acyltransferase</keyword>
<evidence type="ECO:0000313" key="21">
    <source>
        <dbReference type="EMBL" id="MBB6048786.1"/>
    </source>
</evidence>
<comment type="pathway">
    <text evidence="18">Nucleotide-sugar biosynthesis; UDP-N-acetyl-alpha-D-glucosamine biosynthesis; N-acetyl-alpha-D-glucosamine 1-phosphate from alpha-D-glucosamine 6-phosphate (route II): step 2/2.</text>
</comment>
<evidence type="ECO:0000256" key="5">
    <source>
        <dbReference type="ARBA" id="ARBA00022679"/>
    </source>
</evidence>
<comment type="subunit">
    <text evidence="18">Homotrimer.</text>
</comment>
<evidence type="ECO:0000256" key="7">
    <source>
        <dbReference type="ARBA" id="ARBA00022723"/>
    </source>
</evidence>
<keyword evidence="10 18" id="KW-0133">Cell shape</keyword>
<evidence type="ECO:0000256" key="9">
    <source>
        <dbReference type="ARBA" id="ARBA00022842"/>
    </source>
</evidence>
<feature type="binding site" evidence="18">
    <location>
        <position position="352"/>
    </location>
    <ligand>
        <name>UDP-N-acetyl-alpha-D-glucosamine</name>
        <dbReference type="ChEBI" id="CHEBI:57705"/>
    </ligand>
</feature>
<evidence type="ECO:0000256" key="14">
    <source>
        <dbReference type="ARBA" id="ARBA00023316"/>
    </source>
</evidence>
<proteinExistence type="inferred from homology"/>
<dbReference type="CDD" id="cd03353">
    <property type="entry name" value="LbH_GlmU_C"/>
    <property type="match status" value="1"/>
</dbReference>
<dbReference type="Gene3D" id="2.160.10.10">
    <property type="entry name" value="Hexapeptide repeat proteins"/>
    <property type="match status" value="1"/>
</dbReference>
<feature type="binding site" evidence="18">
    <location>
        <position position="23"/>
    </location>
    <ligand>
        <name>UDP-N-acetyl-alpha-D-glucosamine</name>
        <dbReference type="ChEBI" id="CHEBI:57705"/>
    </ligand>
</feature>
<feature type="region of interest" description="Disordered" evidence="19">
    <location>
        <begin position="429"/>
        <end position="454"/>
    </location>
</feature>
<comment type="caution">
    <text evidence="21">The sequence shown here is derived from an EMBL/GenBank/DDBJ whole genome shotgun (WGS) entry which is preliminary data.</text>
</comment>
<dbReference type="Gene3D" id="3.90.550.10">
    <property type="entry name" value="Spore Coat Polysaccharide Biosynthesis Protein SpsA, Chain A"/>
    <property type="match status" value="1"/>
</dbReference>
<keyword evidence="14 18" id="KW-0961">Cell wall biogenesis/degradation</keyword>
<dbReference type="GO" id="GO:0000902">
    <property type="term" value="P:cell morphogenesis"/>
    <property type="evidence" value="ECO:0007669"/>
    <property type="project" value="UniProtKB-UniRule"/>
</dbReference>
<feature type="binding site" evidence="18">
    <location>
        <position position="319"/>
    </location>
    <ligand>
        <name>UDP-N-acetyl-alpha-D-glucosamine</name>
        <dbReference type="ChEBI" id="CHEBI:57705"/>
    </ligand>
</feature>
<dbReference type="InterPro" id="IPR025877">
    <property type="entry name" value="MobA-like_NTP_Trfase"/>
</dbReference>
<dbReference type="InterPro" id="IPR050065">
    <property type="entry name" value="GlmU-like"/>
</dbReference>
<feature type="binding site" evidence="18">
    <location>
        <position position="230"/>
    </location>
    <ligand>
        <name>Mg(2+)</name>
        <dbReference type="ChEBI" id="CHEBI:18420"/>
    </ligand>
</feature>
<keyword evidence="11 18" id="KW-0573">Peptidoglycan synthesis</keyword>
<dbReference type="EMBL" id="JACHGW010000001">
    <property type="protein sequence ID" value="MBB6048786.1"/>
    <property type="molecule type" value="Genomic_DNA"/>
</dbReference>
<keyword evidence="7 18" id="KW-0479">Metal-binding</keyword>
<feature type="binding site" evidence="18">
    <location>
        <position position="363"/>
    </location>
    <ligand>
        <name>UDP-N-acetyl-alpha-D-glucosamine</name>
        <dbReference type="ChEBI" id="CHEBI:57705"/>
    </ligand>
</feature>
<feature type="active site" description="Proton acceptor" evidence="18">
    <location>
        <position position="349"/>
    </location>
</feature>
<comment type="catalytic activity">
    <reaction evidence="16 18">
        <text>N-acetyl-alpha-D-glucosamine 1-phosphate + UTP + H(+) = UDP-N-acetyl-alpha-D-glucosamine + diphosphate</text>
        <dbReference type="Rhea" id="RHEA:13509"/>
        <dbReference type="ChEBI" id="CHEBI:15378"/>
        <dbReference type="ChEBI" id="CHEBI:33019"/>
        <dbReference type="ChEBI" id="CHEBI:46398"/>
        <dbReference type="ChEBI" id="CHEBI:57705"/>
        <dbReference type="ChEBI" id="CHEBI:57776"/>
        <dbReference type="EC" id="2.7.7.23"/>
    </reaction>
</comment>
<feature type="binding site" evidence="18">
    <location>
        <position position="78"/>
    </location>
    <ligand>
        <name>UDP-N-acetyl-alpha-D-glucosamine</name>
        <dbReference type="ChEBI" id="CHEBI:57705"/>
    </ligand>
</feature>
<evidence type="ECO:0000256" key="18">
    <source>
        <dbReference type="HAMAP-Rule" id="MF_01631"/>
    </source>
</evidence>
<feature type="binding site" evidence="18">
    <location>
        <position position="172"/>
    </location>
    <ligand>
        <name>UDP-N-acetyl-alpha-D-glucosamine</name>
        <dbReference type="ChEBI" id="CHEBI:57705"/>
    </ligand>
</feature>
<dbReference type="InterPro" id="IPR005882">
    <property type="entry name" value="Bifunctional_GlmU"/>
</dbReference>
<keyword evidence="9 18" id="KW-0460">Magnesium</keyword>
<feature type="binding site" evidence="18">
    <location>
        <position position="426"/>
    </location>
    <ligand>
        <name>acetyl-CoA</name>
        <dbReference type="ChEBI" id="CHEBI:57288"/>
    </ligand>
</feature>
<feature type="domain" description="MobA-like NTP transferase" evidence="20">
    <location>
        <begin position="6"/>
        <end position="166"/>
    </location>
</feature>
<organism evidence="21 22">
    <name type="scientific">Armatimonas rosea</name>
    <dbReference type="NCBI Taxonomy" id="685828"/>
    <lineage>
        <taxon>Bacteria</taxon>
        <taxon>Bacillati</taxon>
        <taxon>Armatimonadota</taxon>
        <taxon>Armatimonadia</taxon>
        <taxon>Armatimonadales</taxon>
        <taxon>Armatimonadaceae</taxon>
        <taxon>Armatimonas</taxon>
    </lineage>
</organism>
<evidence type="ECO:0000256" key="6">
    <source>
        <dbReference type="ARBA" id="ARBA00022695"/>
    </source>
</evidence>
<keyword evidence="6 18" id="KW-0548">Nucleotidyltransferase</keyword>
<dbReference type="EC" id="2.3.1.157" evidence="18"/>
<evidence type="ECO:0000256" key="2">
    <source>
        <dbReference type="ARBA" id="ARBA00007707"/>
    </source>
</evidence>
<accession>A0A7W9SLE4</accession>
<dbReference type="Pfam" id="PF12804">
    <property type="entry name" value="NTP_transf_3"/>
    <property type="match status" value="1"/>
</dbReference>
<dbReference type="GO" id="GO:0019134">
    <property type="term" value="F:glucosamine-1-phosphate N-acetyltransferase activity"/>
    <property type="evidence" value="ECO:0007669"/>
    <property type="project" value="UniProtKB-UniRule"/>
</dbReference>
<dbReference type="GO" id="GO:0006048">
    <property type="term" value="P:UDP-N-acetylglucosamine biosynthetic process"/>
    <property type="evidence" value="ECO:0007669"/>
    <property type="project" value="UniProtKB-UniPathway"/>
</dbReference>
<dbReference type="GO" id="GO:0000287">
    <property type="term" value="F:magnesium ion binding"/>
    <property type="evidence" value="ECO:0007669"/>
    <property type="project" value="UniProtKB-UniRule"/>
</dbReference>
<feature type="binding site" evidence="18">
    <location>
        <position position="157"/>
    </location>
    <ligand>
        <name>UDP-N-acetyl-alpha-D-glucosamine</name>
        <dbReference type="ChEBI" id="CHEBI:57705"/>
    </ligand>
</feature>
<evidence type="ECO:0000256" key="11">
    <source>
        <dbReference type="ARBA" id="ARBA00022984"/>
    </source>
</evidence>
<dbReference type="PANTHER" id="PTHR43584:SF3">
    <property type="entry name" value="BIFUNCTIONAL PROTEIN GLMU"/>
    <property type="match status" value="1"/>
</dbReference>
<dbReference type="Proteomes" id="UP000520814">
    <property type="component" value="Unassembled WGS sequence"/>
</dbReference>
<name>A0A7W9SLE4_ARMRO</name>
<dbReference type="RefSeq" id="WP_221289764.1">
    <property type="nucleotide sequence ID" value="NZ_JACHGW010000001.1"/>
</dbReference>
<dbReference type="GO" id="GO:0008360">
    <property type="term" value="P:regulation of cell shape"/>
    <property type="evidence" value="ECO:0007669"/>
    <property type="project" value="UniProtKB-KW"/>
</dbReference>
<comment type="pathway">
    <text evidence="18">Bacterial outer membrane biogenesis; LPS lipid A biosynthesis.</text>
</comment>
<keyword evidence="22" id="KW-1185">Reference proteome</keyword>
<comment type="caution">
    <text evidence="18">Lacks conserved residue(s) required for the propagation of feature annotation.</text>
</comment>
<comment type="function">
    <text evidence="17 18">Catalyzes the last two sequential reactions in the de novo biosynthetic pathway for UDP-N-acetylglucosamine (UDP-GlcNAc). The C-terminal domain catalyzes the transfer of acetyl group from acetyl coenzyme A to glucosamine-1-phosphate (GlcN-1-P) to produce N-acetylglucosamine-1-phosphate (GlcNAc-1-P), which is converted into UDP-GlcNAc by the transfer of uridine 5-monophosphate (from uridine 5-triphosphate), a reaction catalyzed by the N-terminal domain.</text>
</comment>
<dbReference type="GO" id="GO:0009252">
    <property type="term" value="P:peptidoglycan biosynthetic process"/>
    <property type="evidence" value="ECO:0007669"/>
    <property type="project" value="UniProtKB-UniRule"/>
</dbReference>
<keyword evidence="4 18" id="KW-0963">Cytoplasm</keyword>
<comment type="pathway">
    <text evidence="18">Nucleotide-sugar biosynthesis; UDP-N-acetyl-alpha-D-glucosamine biosynthesis; UDP-N-acetyl-alpha-D-glucosamine from N-acetyl-alpha-D-glucosamine 1-phosphate: step 1/1.</text>
</comment>
<feature type="binding site" evidence="18">
    <location>
        <begin position="83"/>
        <end position="84"/>
    </location>
    <ligand>
        <name>UDP-N-acetyl-alpha-D-glucosamine</name>
        <dbReference type="ChEBI" id="CHEBI:57705"/>
    </ligand>
</feature>
<gene>
    <name evidence="18" type="primary">glmU</name>
    <name evidence="21" type="ORF">HNQ39_000548</name>
</gene>
<dbReference type="GO" id="GO:0005737">
    <property type="term" value="C:cytoplasm"/>
    <property type="evidence" value="ECO:0007669"/>
    <property type="project" value="UniProtKB-SubCell"/>
</dbReference>
<evidence type="ECO:0000256" key="12">
    <source>
        <dbReference type="ARBA" id="ARBA00023268"/>
    </source>
</evidence>
<evidence type="ECO:0000256" key="16">
    <source>
        <dbReference type="ARBA" id="ARBA00048493"/>
    </source>
</evidence>
<dbReference type="GO" id="GO:0003977">
    <property type="term" value="F:UDP-N-acetylglucosamine diphosphorylase activity"/>
    <property type="evidence" value="ECO:0007669"/>
    <property type="project" value="UniProtKB-UniRule"/>
</dbReference>
<dbReference type="AlphaFoldDB" id="A0A7W9SLE4"/>
<dbReference type="PANTHER" id="PTHR43584">
    <property type="entry name" value="NUCLEOTIDYL TRANSFERASE"/>
    <property type="match status" value="1"/>
</dbReference>
<keyword evidence="5 18" id="KW-0808">Transferase</keyword>
<dbReference type="GO" id="GO:0009245">
    <property type="term" value="P:lipid A biosynthetic process"/>
    <property type="evidence" value="ECO:0007669"/>
    <property type="project" value="UniProtKB-UniRule"/>
</dbReference>
<evidence type="ECO:0000313" key="22">
    <source>
        <dbReference type="Proteomes" id="UP000520814"/>
    </source>
</evidence>
<evidence type="ECO:0000256" key="10">
    <source>
        <dbReference type="ARBA" id="ARBA00022960"/>
    </source>
</evidence>
<feature type="binding site" evidence="18">
    <location>
        <position position="409"/>
    </location>
    <ligand>
        <name>acetyl-CoA</name>
        <dbReference type="ChEBI" id="CHEBI:57288"/>
    </ligand>
</feature>
<protein>
    <recommendedName>
        <fullName evidence="18">Bifunctional protein GlmU</fullName>
    </recommendedName>
    <domain>
        <recommendedName>
            <fullName evidence="18">UDP-N-acetylglucosamine pyrophosphorylase</fullName>
            <ecNumber evidence="18">2.7.7.23</ecNumber>
        </recommendedName>
        <alternativeName>
            <fullName evidence="18">N-acetylglucosamine-1-phosphate uridyltransferase</fullName>
        </alternativeName>
    </domain>
    <domain>
        <recommendedName>
            <fullName evidence="18">Glucosamine-1-phosphate N-acetyltransferase</fullName>
            <ecNumber evidence="18">2.3.1.157</ecNumber>
        </recommendedName>
    </domain>
</protein>
<feature type="binding site" evidence="18">
    <location>
        <position position="230"/>
    </location>
    <ligand>
        <name>UDP-N-acetyl-alpha-D-glucosamine</name>
        <dbReference type="ChEBI" id="CHEBI:57705"/>
    </ligand>
</feature>
<feature type="binding site" evidence="18">
    <location>
        <position position="366"/>
    </location>
    <ligand>
        <name>acetyl-CoA</name>
        <dbReference type="ChEBI" id="CHEBI:57288"/>
    </ligand>
</feature>
<dbReference type="NCBIfam" id="TIGR01173">
    <property type="entry name" value="glmU"/>
    <property type="match status" value="1"/>
</dbReference>
<reference evidence="21 22" key="1">
    <citation type="submission" date="2020-08" db="EMBL/GenBank/DDBJ databases">
        <title>Genomic Encyclopedia of Type Strains, Phase IV (KMG-IV): sequencing the most valuable type-strain genomes for metagenomic binning, comparative biology and taxonomic classification.</title>
        <authorList>
            <person name="Goeker M."/>
        </authorList>
    </citation>
    <scope>NUCLEOTIDE SEQUENCE [LARGE SCALE GENOMIC DNA]</scope>
    <source>
        <strain evidence="21 22">DSM 23562</strain>
    </source>
</reference>
<comment type="similarity">
    <text evidence="2 18">In the C-terminal section; belongs to the transferase hexapeptide repeat family.</text>
</comment>
<comment type="similarity">
    <text evidence="3 18">In the N-terminal section; belongs to the N-acetylglucosamine-1-phosphate uridyltransferase family.</text>
</comment>